<dbReference type="PROSITE" id="PS50824">
    <property type="entry name" value="DAPIN"/>
    <property type="match status" value="1"/>
</dbReference>
<feature type="domain" description="Pyrin" evidence="1">
    <location>
        <begin position="1"/>
        <end position="48"/>
    </location>
</feature>
<dbReference type="Pfam" id="PF02758">
    <property type="entry name" value="PYRIN"/>
    <property type="match status" value="1"/>
</dbReference>
<evidence type="ECO:0000313" key="2">
    <source>
        <dbReference type="EMBL" id="KAL1250543.1"/>
    </source>
</evidence>
<dbReference type="Proteomes" id="UP001558613">
    <property type="component" value="Unassembled WGS sequence"/>
</dbReference>
<name>A0ABR3LCG1_9TELE</name>
<dbReference type="Gene3D" id="1.10.533.10">
    <property type="entry name" value="Death Domain, Fas"/>
    <property type="match status" value="1"/>
</dbReference>
<dbReference type="InterPro" id="IPR004020">
    <property type="entry name" value="DAPIN"/>
</dbReference>
<evidence type="ECO:0000259" key="1">
    <source>
        <dbReference type="PROSITE" id="PS50824"/>
    </source>
</evidence>
<proteinExistence type="predicted"/>
<evidence type="ECO:0000313" key="3">
    <source>
        <dbReference type="Proteomes" id="UP001558613"/>
    </source>
</evidence>
<keyword evidence="3" id="KW-1185">Reference proteome</keyword>
<dbReference type="InterPro" id="IPR011029">
    <property type="entry name" value="DEATH-like_dom_sf"/>
</dbReference>
<gene>
    <name evidence="2" type="ORF">QQF64_018339</name>
</gene>
<dbReference type="SUPFAM" id="SSF47986">
    <property type="entry name" value="DEATH domain"/>
    <property type="match status" value="1"/>
</dbReference>
<accession>A0ABR3LCG1</accession>
<dbReference type="EMBL" id="JAYMGO010000022">
    <property type="protein sequence ID" value="KAL1250543.1"/>
    <property type="molecule type" value="Genomic_DNA"/>
</dbReference>
<reference evidence="2 3" key="1">
    <citation type="submission" date="2023-09" db="EMBL/GenBank/DDBJ databases">
        <authorList>
            <person name="Wang M."/>
        </authorList>
    </citation>
    <scope>NUCLEOTIDE SEQUENCE [LARGE SCALE GENOMIC DNA]</scope>
    <source>
        <strain evidence="2">GT-2023</strain>
        <tissue evidence="2">Liver</tissue>
    </source>
</reference>
<comment type="caution">
    <text evidence="2">The sequence shown here is derived from an EMBL/GenBank/DDBJ whole genome shotgun (WGS) entry which is preliminary data.</text>
</comment>
<organism evidence="2 3">
    <name type="scientific">Cirrhinus molitorella</name>
    <name type="common">mud carp</name>
    <dbReference type="NCBI Taxonomy" id="172907"/>
    <lineage>
        <taxon>Eukaryota</taxon>
        <taxon>Metazoa</taxon>
        <taxon>Chordata</taxon>
        <taxon>Craniata</taxon>
        <taxon>Vertebrata</taxon>
        <taxon>Euteleostomi</taxon>
        <taxon>Actinopterygii</taxon>
        <taxon>Neopterygii</taxon>
        <taxon>Teleostei</taxon>
        <taxon>Ostariophysi</taxon>
        <taxon>Cypriniformes</taxon>
        <taxon>Cyprinidae</taxon>
        <taxon>Labeoninae</taxon>
        <taxon>Labeonini</taxon>
        <taxon>Cirrhinus</taxon>
    </lineage>
</organism>
<sequence>MEKADIFDTVDKMVVCFGAEEAVKVMVDILRKMNQNDLAEQLENKVKQAQAEGNMKTSVSVGEPPPPPDEPEILSDNIYRVQEILDSPERPTPVSCRLWTPRNDILDPALLKEFHHQLPDHPAPIGRGRPRHHPWREGVVSRSQHVPSVPVTTASHHPANPQHATPVHHHQNTNHLHLHQQSPLPINTYLCHLLTGWNRSYQDTALWIFSPFVPDSPVLLRGLSL</sequence>
<protein>
    <recommendedName>
        <fullName evidence="1">Pyrin domain-containing protein</fullName>
    </recommendedName>
</protein>